<sequence length="440" mass="47496">MPASIYNNSPATLISHHTPECTELKNVNSADLMERRTSQIDFVHNSNNELLKNNEAMTHDADGCLYEMLQPPGTSNDTHRGLERKETVLIFDSDPIEEIKNLIRLPTSPCQQRAESLSALCRQAAQSRSNDSPHIIIEIPESELNRVAHREAPESWQTFFQRHVKNTGTILTRNAVSVGIPTAAREYVRRSALPALFKTLPQAAQVSLAGVSVAMPVVLQLAAIVRDIKEGTQTPESLRSRIANIALVVGTGTALATTGGLSSAANALIAAVFVYVPVRDLSQYFLQLQDNNEGSLNIKATAFSATAYAGNQIAVDQGMNMLSDALEPVMGKLAANIVGRALVNIGGETLDELTSRGANAYVSNNAELKIDIDFRPRDEITRKTALDQVCNTLASRASLFSAAFSGAYAVPVQGILNSMVVGGILGAGYIPFVYSHAQKR</sequence>
<protein>
    <submittedName>
        <fullName evidence="2">Uncharacterized protein</fullName>
    </submittedName>
</protein>
<name>A0A345CSL2_9GAMM</name>
<feature type="transmembrane region" description="Helical" evidence="1">
    <location>
        <begin position="245"/>
        <end position="276"/>
    </location>
</feature>
<dbReference type="EMBL" id="CP013970">
    <property type="protein sequence ID" value="AXF76429.1"/>
    <property type="molecule type" value="Genomic_DNA"/>
</dbReference>
<keyword evidence="1" id="KW-0472">Membrane</keyword>
<dbReference type="AlphaFoldDB" id="A0A345CSL2"/>
<keyword evidence="1" id="KW-0812">Transmembrane</keyword>
<feature type="transmembrane region" description="Helical" evidence="1">
    <location>
        <begin position="206"/>
        <end position="225"/>
    </location>
</feature>
<feature type="transmembrane region" description="Helical" evidence="1">
    <location>
        <begin position="415"/>
        <end position="434"/>
    </location>
</feature>
<accession>A0A345CSL2</accession>
<gene>
    <name evidence="2" type="ORF">AV903_10830</name>
</gene>
<evidence type="ECO:0000313" key="3">
    <source>
        <dbReference type="Proteomes" id="UP000264980"/>
    </source>
</evidence>
<organism evidence="2 3">
    <name type="scientific">Erwinia tracheiphila</name>
    <dbReference type="NCBI Taxonomy" id="65700"/>
    <lineage>
        <taxon>Bacteria</taxon>
        <taxon>Pseudomonadati</taxon>
        <taxon>Pseudomonadota</taxon>
        <taxon>Gammaproteobacteria</taxon>
        <taxon>Enterobacterales</taxon>
        <taxon>Erwiniaceae</taxon>
        <taxon>Erwinia</taxon>
    </lineage>
</organism>
<dbReference type="Proteomes" id="UP000264980">
    <property type="component" value="Chromosome"/>
</dbReference>
<evidence type="ECO:0000256" key="1">
    <source>
        <dbReference type="SAM" id="Phobius"/>
    </source>
</evidence>
<evidence type="ECO:0000313" key="2">
    <source>
        <dbReference type="EMBL" id="AXF76429.1"/>
    </source>
</evidence>
<proteinExistence type="predicted"/>
<keyword evidence="1" id="KW-1133">Transmembrane helix</keyword>
<dbReference type="RefSeq" id="WP_233480367.1">
    <property type="nucleotide sequence ID" value="NZ_CP013970.1"/>
</dbReference>
<reference evidence="2 3" key="1">
    <citation type="submission" date="2016-01" db="EMBL/GenBank/DDBJ databases">
        <authorList>
            <person name="Oliw E.H."/>
        </authorList>
    </citation>
    <scope>NUCLEOTIDE SEQUENCE [LARGE SCALE GENOMIC DNA]</scope>
    <source>
        <strain evidence="2 3">MDcuke</strain>
    </source>
</reference>